<evidence type="ECO:0000313" key="1">
    <source>
        <dbReference type="EMBL" id="KAF5383066.1"/>
    </source>
</evidence>
<dbReference type="Proteomes" id="UP000565441">
    <property type="component" value="Unassembled WGS sequence"/>
</dbReference>
<dbReference type="EMBL" id="JAACJP010000007">
    <property type="protein sequence ID" value="KAF5383066.1"/>
    <property type="molecule type" value="Genomic_DNA"/>
</dbReference>
<accession>A0A8H5HH44</accession>
<dbReference type="OrthoDB" id="1045822at2759"/>
<reference evidence="1 2" key="1">
    <citation type="journal article" date="2020" name="ISME J.">
        <title>Uncovering the hidden diversity of litter-decomposition mechanisms in mushroom-forming fungi.</title>
        <authorList>
            <person name="Floudas D."/>
            <person name="Bentzer J."/>
            <person name="Ahren D."/>
            <person name="Johansson T."/>
            <person name="Persson P."/>
            <person name="Tunlid A."/>
        </authorList>
    </citation>
    <scope>NUCLEOTIDE SEQUENCE [LARGE SCALE GENOMIC DNA]</scope>
    <source>
        <strain evidence="1 2">CBS 661.87</strain>
    </source>
</reference>
<gene>
    <name evidence="1" type="ORF">D9615_004826</name>
</gene>
<protein>
    <recommendedName>
        <fullName evidence="3">PLAC8-domain-containing protein</fullName>
    </recommendedName>
</protein>
<evidence type="ECO:0008006" key="3">
    <source>
        <dbReference type="Google" id="ProtNLM"/>
    </source>
</evidence>
<proteinExistence type="predicted"/>
<evidence type="ECO:0000313" key="2">
    <source>
        <dbReference type="Proteomes" id="UP000565441"/>
    </source>
</evidence>
<dbReference type="InterPro" id="IPR006461">
    <property type="entry name" value="PLAC_motif_containing"/>
</dbReference>
<organism evidence="1 2">
    <name type="scientific">Tricholomella constricta</name>
    <dbReference type="NCBI Taxonomy" id="117010"/>
    <lineage>
        <taxon>Eukaryota</taxon>
        <taxon>Fungi</taxon>
        <taxon>Dikarya</taxon>
        <taxon>Basidiomycota</taxon>
        <taxon>Agaricomycotina</taxon>
        <taxon>Agaricomycetes</taxon>
        <taxon>Agaricomycetidae</taxon>
        <taxon>Agaricales</taxon>
        <taxon>Tricholomatineae</taxon>
        <taxon>Lyophyllaceae</taxon>
        <taxon>Tricholomella</taxon>
    </lineage>
</organism>
<dbReference type="NCBIfam" id="TIGR01571">
    <property type="entry name" value="A_thal_Cys_rich"/>
    <property type="match status" value="1"/>
</dbReference>
<sequence length="157" mass="16915">MAYVEQQPVATQGMVATGGNRNAKNLPIDGEGRQWSNGLFDCCNDAGTCVLSWFCPCVVYGQNKQRLDHLQGKGTPDPEHGGCSSGDCCIHGLITGCCGAGWILQIGTRANVRSRYGIKGDSWSDCCASFWCMPCALTQESQEIMLEEQSFGGHQKA</sequence>
<keyword evidence="2" id="KW-1185">Reference proteome</keyword>
<name>A0A8H5HH44_9AGAR</name>
<dbReference type="PANTHER" id="PTHR15907">
    <property type="entry name" value="DUF614 FAMILY PROTEIN-RELATED"/>
    <property type="match status" value="1"/>
</dbReference>
<dbReference type="AlphaFoldDB" id="A0A8H5HH44"/>
<dbReference type="Pfam" id="PF04749">
    <property type="entry name" value="PLAC8"/>
    <property type="match status" value="1"/>
</dbReference>
<comment type="caution">
    <text evidence="1">The sequence shown here is derived from an EMBL/GenBank/DDBJ whole genome shotgun (WGS) entry which is preliminary data.</text>
</comment>